<evidence type="ECO:0000256" key="1">
    <source>
        <dbReference type="SAM" id="Phobius"/>
    </source>
</evidence>
<dbReference type="Pfam" id="PF05488">
    <property type="entry name" value="PAAR_motif"/>
    <property type="match status" value="1"/>
</dbReference>
<evidence type="ECO:0008006" key="4">
    <source>
        <dbReference type="Google" id="ProtNLM"/>
    </source>
</evidence>
<dbReference type="InterPro" id="IPR008727">
    <property type="entry name" value="PAAR_motif"/>
</dbReference>
<keyword evidence="1" id="KW-1133">Transmembrane helix</keyword>
<protein>
    <recommendedName>
        <fullName evidence="4">Type IV secretion protein Rhs</fullName>
    </recommendedName>
</protein>
<dbReference type="EMBL" id="CP012159">
    <property type="protein sequence ID" value="AKT42211.1"/>
    <property type="molecule type" value="Genomic_DNA"/>
</dbReference>
<evidence type="ECO:0000313" key="2">
    <source>
        <dbReference type="EMBL" id="AKT42211.1"/>
    </source>
</evidence>
<keyword evidence="3" id="KW-1185">Reference proteome</keyword>
<dbReference type="Gene3D" id="2.60.200.60">
    <property type="match status" value="1"/>
</dbReference>
<keyword evidence="1" id="KW-0472">Membrane</keyword>
<dbReference type="Proteomes" id="UP000067626">
    <property type="component" value="Chromosome"/>
</dbReference>
<organism evidence="2 3">
    <name type="scientific">Chondromyces crocatus</name>
    <dbReference type="NCBI Taxonomy" id="52"/>
    <lineage>
        <taxon>Bacteria</taxon>
        <taxon>Pseudomonadati</taxon>
        <taxon>Myxococcota</taxon>
        <taxon>Polyangia</taxon>
        <taxon>Polyangiales</taxon>
        <taxon>Polyangiaceae</taxon>
        <taxon>Chondromyces</taxon>
    </lineage>
</organism>
<proteinExistence type="predicted"/>
<keyword evidence="1" id="KW-0812">Transmembrane</keyword>
<evidence type="ECO:0000313" key="3">
    <source>
        <dbReference type="Proteomes" id="UP000067626"/>
    </source>
</evidence>
<feature type="transmembrane region" description="Helical" evidence="1">
    <location>
        <begin position="50"/>
        <end position="69"/>
    </location>
</feature>
<dbReference type="AlphaFoldDB" id="A0A0K1EN04"/>
<dbReference type="RefSeq" id="WP_082362964.1">
    <property type="nucleotide sequence ID" value="NZ_CP012159.1"/>
</dbReference>
<gene>
    <name evidence="2" type="ORF">CMC5_064340</name>
</gene>
<dbReference type="OrthoDB" id="5493718at2"/>
<dbReference type="KEGG" id="ccro:CMC5_064340"/>
<name>A0A0K1EN04_CHOCO</name>
<accession>A0A0K1EN04</accession>
<dbReference type="STRING" id="52.CMC5_064340"/>
<sequence length="383" mass="39884">MSAMGQAARHMVDPIEHDRGLFGAIVGAAIGLAIGAAIVAAVVFSGGMALAVVPVLMAAGTVATCGAFGRDIGRFIGGFFNKNAGDIERGSPNVTVGSMMLQAARVRDPVNCHPGKRIASGCATITINDEPAARVEEKTECNGKIKEGCPSVIYGGPSVQVLEIKSPDDPWWFTWISNTLDVVSLLGSAAGLARGGLRLLARNLLKPSFWRQNWNDLGSIGLYAFDKAVSGTSLADNQYYQYGKLIFGGAAAVKTGRDFLRMRPQATPASTVRTPQPPPGYMRNDAGLLVPTAPAGTTQRASGLLVPNAPPGMRRTDGGLLLPAPPPRVASPTGGQGTILLPGQSPRIQPPRIIKPGDVDFSLPGVAPRVQGTRTPGGIILPN</sequence>
<feature type="transmembrane region" description="Helical" evidence="1">
    <location>
        <begin position="21"/>
        <end position="44"/>
    </location>
</feature>
<reference evidence="2 3" key="1">
    <citation type="submission" date="2015-07" db="EMBL/GenBank/DDBJ databases">
        <title>Genome analysis of myxobacterium Chondromyces crocatus Cm c5 reveals a high potential for natural compound synthesis and the genetic basis for the loss of fruiting body formation.</title>
        <authorList>
            <person name="Zaburannyi N."/>
            <person name="Bunk B."/>
            <person name="Maier J."/>
            <person name="Overmann J."/>
            <person name="Mueller R."/>
        </authorList>
    </citation>
    <scope>NUCLEOTIDE SEQUENCE [LARGE SCALE GENOMIC DNA]</scope>
    <source>
        <strain evidence="2 3">Cm c5</strain>
    </source>
</reference>